<evidence type="ECO:0000313" key="2">
    <source>
        <dbReference type="EMBL" id="RIQ11361.1"/>
    </source>
</evidence>
<gene>
    <name evidence="2" type="ORF">DY240_28870</name>
</gene>
<reference evidence="2 3" key="1">
    <citation type="submission" date="2018-09" db="EMBL/GenBank/DDBJ databases">
        <title>Isolation, diversity and antifungal activity of actinobacteria from wheat.</title>
        <authorList>
            <person name="Han C."/>
        </authorList>
    </citation>
    <scope>NUCLEOTIDE SEQUENCE [LARGE SCALE GENOMIC DNA]</scope>
    <source>
        <strain evidence="2 3">NEAU-YY265</strain>
    </source>
</reference>
<evidence type="ECO:0000313" key="3">
    <source>
        <dbReference type="Proteomes" id="UP000284057"/>
    </source>
</evidence>
<protein>
    <submittedName>
        <fullName evidence="2">Uncharacterized protein</fullName>
    </submittedName>
</protein>
<feature type="transmembrane region" description="Helical" evidence="1">
    <location>
        <begin position="12"/>
        <end position="31"/>
    </location>
</feature>
<keyword evidence="1" id="KW-0472">Membrane</keyword>
<feature type="transmembrane region" description="Helical" evidence="1">
    <location>
        <begin position="86"/>
        <end position="105"/>
    </location>
</feature>
<dbReference type="RefSeq" id="WP_119663105.1">
    <property type="nucleotide sequence ID" value="NZ_QUAL01000425.1"/>
</dbReference>
<sequence>MSPNRLEGLRDYLWAVAVILLAIAVPMYGWYAVGVWEGDVSCVHGRTVDGELVDTGAVHKGYVPLELTCEFEDGTEERFVPMAASVVMYGGLAGAVVSFGVAWALGRKLAPSEPLAR</sequence>
<evidence type="ECO:0000256" key="1">
    <source>
        <dbReference type="SAM" id="Phobius"/>
    </source>
</evidence>
<keyword evidence="1" id="KW-1133">Transmembrane helix</keyword>
<accession>A0A418KHC2</accession>
<organism evidence="2 3">
    <name type="scientific">Jiangella rhizosphaerae</name>
    <dbReference type="NCBI Taxonomy" id="2293569"/>
    <lineage>
        <taxon>Bacteria</taxon>
        <taxon>Bacillati</taxon>
        <taxon>Actinomycetota</taxon>
        <taxon>Actinomycetes</taxon>
        <taxon>Jiangellales</taxon>
        <taxon>Jiangellaceae</taxon>
        <taxon>Jiangella</taxon>
    </lineage>
</organism>
<proteinExistence type="predicted"/>
<name>A0A418KHC2_9ACTN</name>
<dbReference type="Proteomes" id="UP000284057">
    <property type="component" value="Unassembled WGS sequence"/>
</dbReference>
<dbReference type="AlphaFoldDB" id="A0A418KHC2"/>
<dbReference type="OrthoDB" id="4281358at2"/>
<keyword evidence="3" id="KW-1185">Reference proteome</keyword>
<comment type="caution">
    <text evidence="2">The sequence shown here is derived from an EMBL/GenBank/DDBJ whole genome shotgun (WGS) entry which is preliminary data.</text>
</comment>
<dbReference type="EMBL" id="QUAL01000425">
    <property type="protein sequence ID" value="RIQ11361.1"/>
    <property type="molecule type" value="Genomic_DNA"/>
</dbReference>
<keyword evidence="1" id="KW-0812">Transmembrane</keyword>